<dbReference type="InterPro" id="IPR029016">
    <property type="entry name" value="GAF-like_dom_sf"/>
</dbReference>
<evidence type="ECO:0000256" key="3">
    <source>
        <dbReference type="ARBA" id="ARBA00023015"/>
    </source>
</evidence>
<dbReference type="InterPro" id="IPR027417">
    <property type="entry name" value="P-loop_NTPase"/>
</dbReference>
<organism evidence="6 7">
    <name type="scientific">Melaminivora alkalimesophila</name>
    <dbReference type="NCBI Taxonomy" id="1165852"/>
    <lineage>
        <taxon>Bacteria</taxon>
        <taxon>Pseudomonadati</taxon>
        <taxon>Pseudomonadota</taxon>
        <taxon>Betaproteobacteria</taxon>
        <taxon>Burkholderiales</taxon>
        <taxon>Comamonadaceae</taxon>
        <taxon>Melaminivora</taxon>
    </lineage>
</organism>
<dbReference type="Gene3D" id="3.40.50.300">
    <property type="entry name" value="P-loop containing nucleotide triphosphate hydrolases"/>
    <property type="match status" value="1"/>
</dbReference>
<keyword evidence="7" id="KW-1185">Reference proteome</keyword>
<dbReference type="PANTHER" id="PTHR32071:SF77">
    <property type="entry name" value="TRANSCRIPTIONAL REGULATORY PROTEIN"/>
    <property type="match status" value="1"/>
</dbReference>
<evidence type="ECO:0000259" key="5">
    <source>
        <dbReference type="PROSITE" id="PS50045"/>
    </source>
</evidence>
<keyword evidence="4" id="KW-0804">Transcription</keyword>
<dbReference type="PRINTS" id="PR01590">
    <property type="entry name" value="HTHFIS"/>
</dbReference>
<dbReference type="PANTHER" id="PTHR32071">
    <property type="entry name" value="TRANSCRIPTIONAL REGULATORY PROTEIN"/>
    <property type="match status" value="1"/>
</dbReference>
<dbReference type="CDD" id="cd00009">
    <property type="entry name" value="AAA"/>
    <property type="match status" value="1"/>
</dbReference>
<dbReference type="EMBL" id="QGUB01000018">
    <property type="protein sequence ID" value="PWW42641.1"/>
    <property type="molecule type" value="Genomic_DNA"/>
</dbReference>
<dbReference type="SMART" id="SM00382">
    <property type="entry name" value="AAA"/>
    <property type="match status" value="1"/>
</dbReference>
<dbReference type="RefSeq" id="WP_019372646.1">
    <property type="nucleotide sequence ID" value="NZ_ALEE01000044.1"/>
</dbReference>
<keyword evidence="1" id="KW-0547">Nucleotide-binding</keyword>
<dbReference type="InterPro" id="IPR002197">
    <property type="entry name" value="HTH_Fis"/>
</dbReference>
<reference evidence="6 7" key="1">
    <citation type="submission" date="2018-05" db="EMBL/GenBank/DDBJ databases">
        <title>Genomic Encyclopedia of Type Strains, Phase IV (KMG-IV): sequencing the most valuable type-strain genomes for metagenomic binning, comparative biology and taxonomic classification.</title>
        <authorList>
            <person name="Goeker M."/>
        </authorList>
    </citation>
    <scope>NUCLEOTIDE SEQUENCE [LARGE SCALE GENOMIC DNA]</scope>
    <source>
        <strain evidence="6 7">DSM 26006</strain>
    </source>
</reference>
<dbReference type="GO" id="GO:0006355">
    <property type="term" value="P:regulation of DNA-templated transcription"/>
    <property type="evidence" value="ECO:0007669"/>
    <property type="project" value="InterPro"/>
</dbReference>
<dbReference type="InterPro" id="IPR002078">
    <property type="entry name" value="Sigma_54_int"/>
</dbReference>
<dbReference type="InterPro" id="IPR025662">
    <property type="entry name" value="Sigma_54_int_dom_ATP-bd_1"/>
</dbReference>
<dbReference type="Pfam" id="PF25601">
    <property type="entry name" value="AAA_lid_14"/>
    <property type="match status" value="1"/>
</dbReference>
<dbReference type="InterPro" id="IPR058031">
    <property type="entry name" value="AAA_lid_NorR"/>
</dbReference>
<accession>A0A317R6S2</accession>
<keyword evidence="3" id="KW-0805">Transcription regulation</keyword>
<dbReference type="PROSITE" id="PS00675">
    <property type="entry name" value="SIGMA54_INTERACT_1"/>
    <property type="match status" value="1"/>
</dbReference>
<dbReference type="Proteomes" id="UP000246483">
    <property type="component" value="Unassembled WGS sequence"/>
</dbReference>
<dbReference type="AlphaFoldDB" id="A0A317R6S2"/>
<gene>
    <name evidence="6" type="ORF">DFR36_1182</name>
</gene>
<dbReference type="CDD" id="cd00569">
    <property type="entry name" value="HTH_Hin_like"/>
    <property type="match status" value="1"/>
</dbReference>
<dbReference type="FunFam" id="3.40.50.300:FF:000006">
    <property type="entry name" value="DNA-binding transcriptional regulator NtrC"/>
    <property type="match status" value="1"/>
</dbReference>
<evidence type="ECO:0000313" key="7">
    <source>
        <dbReference type="Proteomes" id="UP000246483"/>
    </source>
</evidence>
<comment type="caution">
    <text evidence="6">The sequence shown here is derived from an EMBL/GenBank/DDBJ whole genome shotgun (WGS) entry which is preliminary data.</text>
</comment>
<dbReference type="InterPro" id="IPR025943">
    <property type="entry name" value="Sigma_54_int_dom_ATP-bd_2"/>
</dbReference>
<evidence type="ECO:0000256" key="2">
    <source>
        <dbReference type="ARBA" id="ARBA00022840"/>
    </source>
</evidence>
<dbReference type="InterPro" id="IPR003593">
    <property type="entry name" value="AAA+_ATPase"/>
</dbReference>
<dbReference type="SUPFAM" id="SSF55781">
    <property type="entry name" value="GAF domain-like"/>
    <property type="match status" value="1"/>
</dbReference>
<evidence type="ECO:0000256" key="1">
    <source>
        <dbReference type="ARBA" id="ARBA00022741"/>
    </source>
</evidence>
<dbReference type="Gene3D" id="1.10.8.60">
    <property type="match status" value="1"/>
</dbReference>
<dbReference type="Gene3D" id="3.30.450.40">
    <property type="match status" value="1"/>
</dbReference>
<dbReference type="GO" id="GO:0005524">
    <property type="term" value="F:ATP binding"/>
    <property type="evidence" value="ECO:0007669"/>
    <property type="project" value="UniProtKB-KW"/>
</dbReference>
<evidence type="ECO:0000313" key="6">
    <source>
        <dbReference type="EMBL" id="PWW42641.1"/>
    </source>
</evidence>
<keyword evidence="2" id="KW-0067">ATP-binding</keyword>
<feature type="domain" description="Sigma-54 factor interaction" evidence="5">
    <location>
        <begin position="330"/>
        <end position="546"/>
    </location>
</feature>
<dbReference type="PROSITE" id="PS50045">
    <property type="entry name" value="SIGMA54_INTERACT_4"/>
    <property type="match status" value="1"/>
</dbReference>
<dbReference type="PROSITE" id="PS00676">
    <property type="entry name" value="SIGMA54_INTERACT_2"/>
    <property type="match status" value="1"/>
</dbReference>
<dbReference type="InterPro" id="IPR009057">
    <property type="entry name" value="Homeodomain-like_sf"/>
</dbReference>
<dbReference type="Gene3D" id="1.10.10.60">
    <property type="entry name" value="Homeodomain-like"/>
    <property type="match status" value="1"/>
</dbReference>
<name>A0A317R6S2_9BURK</name>
<dbReference type="GO" id="GO:0043565">
    <property type="term" value="F:sequence-specific DNA binding"/>
    <property type="evidence" value="ECO:0007669"/>
    <property type="project" value="InterPro"/>
</dbReference>
<dbReference type="Pfam" id="PF02954">
    <property type="entry name" value="HTH_8"/>
    <property type="match status" value="1"/>
</dbReference>
<dbReference type="Pfam" id="PF00158">
    <property type="entry name" value="Sigma54_activat"/>
    <property type="match status" value="1"/>
</dbReference>
<sequence length="649" mass="69892">MGIATDSLQLARRHLLDHGACPPSALNDRLARSWQRSLHAGLPPFGGRELAEPADGLSLSQSLEQNAQMLSFARPVMDFMYGQIRGSDCMVVLADVDSMLLHAVGDHGFLTKAQRVELRTGASWRESVRGTNAIGTAIEDASALQVRAGEHYLERNAFLHCSAAPIFTAQGAVAGAIDISGDERASHMHALGLASSAARLIENNWLKARYRDAVRVHLHSAAEGLDTPAEGIVVLSESGTLLGANQEAIRALRLAPHDFFALQLETRLQERLAHLLARTGREPHTVRLPDGRRMFLRVEQPAQRTPARTVVPEARVDALAASDTGDAQWRRAAQQVRRILDKPIALLIQGESGVGKEVFARACHDSGPRRGRPFVAVNCAAIPESLIEAELFGYAPGAYTGAQKGGSLGRIREAEGGTLFLDEIGDMPLLLQTRLLRVLQEKKVTPLGGTPVPVDFALVSATHCVLADAVAEGRFRSDLYYRLNGFSVKLPALRERKDFDALVTRMLAQWDDSGVRIAPDLLAALRGYTWPGNLRQLASVLQTACALRDPAHEPAIDWPHLASDLRDALASPAARVQPAGKAAETRAISVGQADGAPEAAPPAALRKIARQAIAQALADGGGNVSEAARRLGISRQTIYRHLKKADAEA</sequence>
<dbReference type="SUPFAM" id="SSF52540">
    <property type="entry name" value="P-loop containing nucleoside triphosphate hydrolases"/>
    <property type="match status" value="1"/>
</dbReference>
<proteinExistence type="predicted"/>
<evidence type="ECO:0000256" key="4">
    <source>
        <dbReference type="ARBA" id="ARBA00023163"/>
    </source>
</evidence>
<dbReference type="SUPFAM" id="SSF46689">
    <property type="entry name" value="Homeodomain-like"/>
    <property type="match status" value="1"/>
</dbReference>
<protein>
    <submittedName>
        <fullName evidence="6">Transcriptional regulator of acetoin/glycerol metabolism</fullName>
    </submittedName>
</protein>